<dbReference type="GO" id="GO:0015630">
    <property type="term" value="C:microtubule cytoskeleton"/>
    <property type="evidence" value="ECO:0007669"/>
    <property type="project" value="TreeGrafter"/>
</dbReference>
<reference evidence="5" key="2">
    <citation type="submission" date="2025-09" db="UniProtKB">
        <authorList>
            <consortium name="Ensembl"/>
        </authorList>
    </citation>
    <scope>IDENTIFICATION</scope>
</reference>
<dbReference type="GO" id="GO:0008017">
    <property type="term" value="F:microtubule binding"/>
    <property type="evidence" value="ECO:0007669"/>
    <property type="project" value="TreeGrafter"/>
</dbReference>
<proteinExistence type="inferred from homology"/>
<feature type="region of interest" description="Disordered" evidence="4">
    <location>
        <begin position="174"/>
        <end position="199"/>
    </location>
</feature>
<dbReference type="PANTHER" id="PTHR22461:SF2">
    <property type="entry name" value="SERINE-RICH COILED-COIL DOMAIN-CONTAINING PROTEIN 2"/>
    <property type="match status" value="1"/>
</dbReference>
<evidence type="ECO:0000256" key="3">
    <source>
        <dbReference type="SAM" id="Coils"/>
    </source>
</evidence>
<keyword evidence="2 3" id="KW-0175">Coiled coil</keyword>
<evidence type="ECO:0000313" key="5">
    <source>
        <dbReference type="Ensembl" id="ENSOSIP00000049687.1"/>
    </source>
</evidence>
<evidence type="ECO:0000313" key="6">
    <source>
        <dbReference type="Proteomes" id="UP000694383"/>
    </source>
</evidence>
<dbReference type="Ensembl" id="ENSOSIT00000052194.1">
    <property type="protein sequence ID" value="ENSOSIP00000049687.1"/>
    <property type="gene ID" value="ENSOSIG00000023247.1"/>
</dbReference>
<feature type="region of interest" description="Disordered" evidence="4">
    <location>
        <begin position="23"/>
        <end position="44"/>
    </location>
</feature>
<evidence type="ECO:0000256" key="1">
    <source>
        <dbReference type="ARBA" id="ARBA00010949"/>
    </source>
</evidence>
<dbReference type="Gene3D" id="2.30.30.40">
    <property type="entry name" value="SH3 Domains"/>
    <property type="match status" value="1"/>
</dbReference>
<protein>
    <recommendedName>
        <fullName evidence="7">Coiled-coil serine-rich protein 2</fullName>
    </recommendedName>
</protein>
<sequence>MLDVDLPEDGFHDFDSMSQLERFERGSRQGQRRNQHHWNGPELNDNRAHVLRHYDGLKASRTSSRPLQSKGMQHEYRPALDELTLEHMSQDCNLLKNQLLRLKMLLQLEETDLPGDISEETEENTSAAQLDTLMKEVQELREELRSRDKTIAQLTAKCQQLQQLQQEQTSFPGQTRCQCHHQGAPSSLRPHGGRQGEKRHLYDKATQTHWRPPNHAGVLPTPLLSPWQAQHQGLTRTSMPQRRQTSNTTAFQALSHRTLPPGKTRNDCKRQPSVSTTVCSAAWVQIPRCDNARPRRSKICRFHLPSHAAASSPSQAHAAPVAQARGRWRVSKGCMLCRIFG</sequence>
<comment type="similarity">
    <text evidence="1">Belongs to the CCSER family.</text>
</comment>
<dbReference type="GO" id="GO:0001578">
    <property type="term" value="P:microtubule bundle formation"/>
    <property type="evidence" value="ECO:0007669"/>
    <property type="project" value="TreeGrafter"/>
</dbReference>
<name>A0A8C8E366_9TELE</name>
<accession>A0A8C8E366</accession>
<feature type="compositionally biased region" description="Polar residues" evidence="4">
    <location>
        <begin position="235"/>
        <end position="252"/>
    </location>
</feature>
<dbReference type="GeneTree" id="ENSGT00940000153912"/>
<feature type="coiled-coil region" evidence="3">
    <location>
        <begin position="123"/>
        <end position="167"/>
    </location>
</feature>
<dbReference type="Proteomes" id="UP000694383">
    <property type="component" value="Unplaced"/>
</dbReference>
<evidence type="ECO:0000256" key="2">
    <source>
        <dbReference type="ARBA" id="ARBA00023054"/>
    </source>
</evidence>
<dbReference type="AlphaFoldDB" id="A0A8C8E366"/>
<evidence type="ECO:0008006" key="7">
    <source>
        <dbReference type="Google" id="ProtNLM"/>
    </source>
</evidence>
<feature type="region of interest" description="Disordered" evidence="4">
    <location>
        <begin position="235"/>
        <end position="271"/>
    </location>
</feature>
<dbReference type="Gene3D" id="1.20.58.60">
    <property type="match status" value="1"/>
</dbReference>
<organism evidence="5 6">
    <name type="scientific">Oryzias sinensis</name>
    <name type="common">Chinese medaka</name>
    <dbReference type="NCBI Taxonomy" id="183150"/>
    <lineage>
        <taxon>Eukaryota</taxon>
        <taxon>Metazoa</taxon>
        <taxon>Chordata</taxon>
        <taxon>Craniata</taxon>
        <taxon>Vertebrata</taxon>
        <taxon>Euteleostomi</taxon>
        <taxon>Actinopterygii</taxon>
        <taxon>Neopterygii</taxon>
        <taxon>Teleostei</taxon>
        <taxon>Neoteleostei</taxon>
        <taxon>Acanthomorphata</taxon>
        <taxon>Ovalentaria</taxon>
        <taxon>Atherinomorphae</taxon>
        <taxon>Beloniformes</taxon>
        <taxon>Adrianichthyidae</taxon>
        <taxon>Oryziinae</taxon>
        <taxon>Oryzias</taxon>
    </lineage>
</organism>
<dbReference type="PANTHER" id="PTHR22461">
    <property type="entry name" value="SERINE-RICH COILED-COIL DOMAIN-CONTAINING PROTEIN 2-RELATED"/>
    <property type="match status" value="1"/>
</dbReference>
<reference evidence="5" key="1">
    <citation type="submission" date="2025-08" db="UniProtKB">
        <authorList>
            <consortium name="Ensembl"/>
        </authorList>
    </citation>
    <scope>IDENTIFICATION</scope>
</reference>
<keyword evidence="6" id="KW-1185">Reference proteome</keyword>
<evidence type="ECO:0000256" key="4">
    <source>
        <dbReference type="SAM" id="MobiDB-lite"/>
    </source>
</evidence>
<dbReference type="InterPro" id="IPR029627">
    <property type="entry name" value="CCSER"/>
</dbReference>